<evidence type="ECO:0000313" key="2">
    <source>
        <dbReference type="Proteomes" id="UP000196355"/>
    </source>
</evidence>
<reference evidence="2" key="1">
    <citation type="submission" date="2017-02" db="EMBL/GenBank/DDBJ databases">
        <authorList>
            <person name="Tetz G."/>
            <person name="Tetz V."/>
        </authorList>
    </citation>
    <scope>NUCLEOTIDE SEQUENCE [LARGE SCALE GENOMIC DNA]</scope>
    <source>
        <strain evidence="2">VT16-26</strain>
    </source>
</reference>
<organism evidence="1 2">
    <name type="scientific">Chryseobacterium mucoviscidosis</name>
    <dbReference type="NCBI Taxonomy" id="1945581"/>
    <lineage>
        <taxon>Bacteria</taxon>
        <taxon>Pseudomonadati</taxon>
        <taxon>Bacteroidota</taxon>
        <taxon>Flavobacteriia</taxon>
        <taxon>Flavobacteriales</taxon>
        <taxon>Weeksellaceae</taxon>
        <taxon>Chryseobacterium group</taxon>
        <taxon>Chryseobacterium</taxon>
    </lineage>
</organism>
<comment type="caution">
    <text evidence="1">The sequence shown here is derived from an EMBL/GenBank/DDBJ whole genome shotgun (WGS) entry which is preliminary data.</text>
</comment>
<evidence type="ECO:0000313" key="1">
    <source>
        <dbReference type="EMBL" id="OVE54728.1"/>
    </source>
</evidence>
<name>A0A202BTA1_9FLAO</name>
<dbReference type="RefSeq" id="WP_087711779.1">
    <property type="nucleotide sequence ID" value="NZ_MVAG01000147.1"/>
</dbReference>
<proteinExistence type="predicted"/>
<dbReference type="Proteomes" id="UP000196355">
    <property type="component" value="Unassembled WGS sequence"/>
</dbReference>
<dbReference type="EMBL" id="MVAG01000147">
    <property type="protein sequence ID" value="OVE54728.1"/>
    <property type="molecule type" value="Genomic_DNA"/>
</dbReference>
<keyword evidence="2" id="KW-1185">Reference proteome</keyword>
<gene>
    <name evidence="1" type="ORF">B0E34_18065</name>
</gene>
<accession>A0A202BTA1</accession>
<protein>
    <submittedName>
        <fullName evidence="1">Uncharacterized protein</fullName>
    </submittedName>
</protein>
<dbReference type="AlphaFoldDB" id="A0A202BTA1"/>
<sequence length="128" mass="15294">MITNTSLFETLEKIKPIESAFASTHNMDDKYSRIFRLIFRFKDTLKEDTVYKRLQNIITKFVGNTEWVMKNSDKSNNYIIVPKYFYEERILKDLDIKNLNNFDKIINDKAIADLPFLIEKIKNEFNIV</sequence>